<organism evidence="2 3">
    <name type="scientific">Paenibacillus sepulcri</name>
    <dbReference type="NCBI Taxonomy" id="359917"/>
    <lineage>
        <taxon>Bacteria</taxon>
        <taxon>Bacillati</taxon>
        <taxon>Bacillota</taxon>
        <taxon>Bacilli</taxon>
        <taxon>Bacillales</taxon>
        <taxon>Paenibacillaceae</taxon>
        <taxon>Paenibacillus</taxon>
    </lineage>
</organism>
<feature type="domain" description="Putative glycogen debranching enzyme N-terminal" evidence="1">
    <location>
        <begin position="6"/>
        <end position="196"/>
    </location>
</feature>
<keyword evidence="3" id="KW-1185">Reference proteome</keyword>
<sequence>MDYRVIKENNLFLITDKLGNISPESGNGLYTSDTRFLSHLDIFVNGQKPILLSSSADENFVAVIRLTNPHMEQDGELILWRESVEIVRERFIYGGVLYETFRITSYYPKPVDFEFSVRMDADFADMFVIRGFQYGELGTVTGRHSGPGERTISYMGADRVTRETRIRWKGPENVVDADGTVHFRIGLSHAESTEISFVVMPVIDGAEPTLHEAPEALAKLNA</sequence>
<evidence type="ECO:0000259" key="1">
    <source>
        <dbReference type="Pfam" id="PF14742"/>
    </source>
</evidence>
<dbReference type="InterPro" id="IPR032856">
    <property type="entry name" value="GDE_N_bis"/>
</dbReference>
<proteinExistence type="predicted"/>
<gene>
    <name evidence="2" type="ORF">K0U00_21230</name>
</gene>
<evidence type="ECO:0000313" key="3">
    <source>
        <dbReference type="Proteomes" id="UP001519887"/>
    </source>
</evidence>
<comment type="caution">
    <text evidence="2">The sequence shown here is derived from an EMBL/GenBank/DDBJ whole genome shotgun (WGS) entry which is preliminary data.</text>
</comment>
<accession>A0ABS7C6L2</accession>
<dbReference type="Proteomes" id="UP001519887">
    <property type="component" value="Unassembled WGS sequence"/>
</dbReference>
<reference evidence="2 3" key="1">
    <citation type="submission" date="2021-07" db="EMBL/GenBank/DDBJ databases">
        <title>Paenibacillus radiodurans sp. nov., isolated from the southeastern edge of Tengger Desert.</title>
        <authorList>
            <person name="Zhang G."/>
        </authorList>
    </citation>
    <scope>NUCLEOTIDE SEQUENCE [LARGE SCALE GENOMIC DNA]</scope>
    <source>
        <strain evidence="2 3">CCM 7311</strain>
    </source>
</reference>
<protein>
    <submittedName>
        <fullName evidence="2">Amylo-alpha-1,6-glucosidase</fullName>
    </submittedName>
</protein>
<dbReference type="Pfam" id="PF14742">
    <property type="entry name" value="GDE_N_bis"/>
    <property type="match status" value="1"/>
</dbReference>
<dbReference type="EMBL" id="JAHZIK010000610">
    <property type="protein sequence ID" value="MBW7456565.1"/>
    <property type="molecule type" value="Genomic_DNA"/>
</dbReference>
<feature type="non-terminal residue" evidence="2">
    <location>
        <position position="222"/>
    </location>
</feature>
<name>A0ABS7C6L2_9BACL</name>
<evidence type="ECO:0000313" key="2">
    <source>
        <dbReference type="EMBL" id="MBW7456565.1"/>
    </source>
</evidence>